<dbReference type="Proteomes" id="UP000541969">
    <property type="component" value="Unassembled WGS sequence"/>
</dbReference>
<accession>A0A853CBN4</accession>
<dbReference type="Gene3D" id="1.10.10.60">
    <property type="entry name" value="Homeodomain-like"/>
    <property type="match status" value="1"/>
</dbReference>
<evidence type="ECO:0000259" key="4">
    <source>
        <dbReference type="PROSITE" id="PS01124"/>
    </source>
</evidence>
<evidence type="ECO:0000256" key="3">
    <source>
        <dbReference type="ARBA" id="ARBA00023163"/>
    </source>
</evidence>
<dbReference type="RefSeq" id="WP_179714592.1">
    <property type="nucleotide sequence ID" value="NZ_JACBZT010000001.1"/>
</dbReference>
<gene>
    <name evidence="5" type="ORF">GGQ55_000076</name>
</gene>
<sequence length="269" mass="29203">MSRLPPTGNWRGIVHPRATEAVFDVAQHPCSPALAPFVTYLWTVEWDLPEGRRHVQRILPNPSVHLSFEPDRSRVTGPLRRSTNGYELTGRGRVVGVRFRPGGARPWLSGPVSALADTEVPVTELVALDAGEVRARAQEAPDAATAAALVDDVLAPLCPPPDPAVDRADELVRLVDAEPGIRRVEDLAARLATTPRSLQRFCAEWIGVGPKELVRWARLHEAAGRAAAGPVDWAALAAELGYADQAHLVRDFTRVVGEPPARYARTETG</sequence>
<dbReference type="InterPro" id="IPR046532">
    <property type="entry name" value="DUF6597"/>
</dbReference>
<proteinExistence type="predicted"/>
<dbReference type="EMBL" id="JACBZT010000001">
    <property type="protein sequence ID" value="NYJ03798.1"/>
    <property type="molecule type" value="Genomic_DNA"/>
</dbReference>
<keyword evidence="1" id="KW-0805">Transcription regulation</keyword>
<dbReference type="SUPFAM" id="SSF46689">
    <property type="entry name" value="Homeodomain-like"/>
    <property type="match status" value="1"/>
</dbReference>
<dbReference type="InterPro" id="IPR009057">
    <property type="entry name" value="Homeodomain-like_sf"/>
</dbReference>
<name>A0A853CBN4_9ACTN</name>
<evidence type="ECO:0000313" key="5">
    <source>
        <dbReference type="EMBL" id="NYJ03798.1"/>
    </source>
</evidence>
<dbReference type="InterPro" id="IPR018060">
    <property type="entry name" value="HTH_AraC"/>
</dbReference>
<feature type="domain" description="HTH araC/xylS-type" evidence="4">
    <location>
        <begin position="166"/>
        <end position="266"/>
    </location>
</feature>
<organism evidence="5 6">
    <name type="scientific">Petropleomorpha daqingensis</name>
    <dbReference type="NCBI Taxonomy" id="2026353"/>
    <lineage>
        <taxon>Bacteria</taxon>
        <taxon>Bacillati</taxon>
        <taxon>Actinomycetota</taxon>
        <taxon>Actinomycetes</taxon>
        <taxon>Geodermatophilales</taxon>
        <taxon>Geodermatophilaceae</taxon>
        <taxon>Petropleomorpha</taxon>
    </lineage>
</organism>
<dbReference type="InterPro" id="IPR050204">
    <property type="entry name" value="AraC_XylS_family_regulators"/>
</dbReference>
<evidence type="ECO:0000256" key="2">
    <source>
        <dbReference type="ARBA" id="ARBA00023125"/>
    </source>
</evidence>
<evidence type="ECO:0000313" key="6">
    <source>
        <dbReference type="Proteomes" id="UP000541969"/>
    </source>
</evidence>
<evidence type="ECO:0000256" key="1">
    <source>
        <dbReference type="ARBA" id="ARBA00023015"/>
    </source>
</evidence>
<keyword evidence="2 5" id="KW-0238">DNA-binding</keyword>
<dbReference type="PROSITE" id="PS01124">
    <property type="entry name" value="HTH_ARAC_FAMILY_2"/>
    <property type="match status" value="1"/>
</dbReference>
<dbReference type="GO" id="GO:0003700">
    <property type="term" value="F:DNA-binding transcription factor activity"/>
    <property type="evidence" value="ECO:0007669"/>
    <property type="project" value="InterPro"/>
</dbReference>
<reference evidence="5 6" key="1">
    <citation type="submission" date="2020-07" db="EMBL/GenBank/DDBJ databases">
        <title>Sequencing the genomes of 1000 actinobacteria strains.</title>
        <authorList>
            <person name="Klenk H.-P."/>
        </authorList>
    </citation>
    <scope>NUCLEOTIDE SEQUENCE [LARGE SCALE GENOMIC DNA]</scope>
    <source>
        <strain evidence="5 6">DSM 104001</strain>
    </source>
</reference>
<dbReference type="AlphaFoldDB" id="A0A853CBN4"/>
<comment type="caution">
    <text evidence="5">The sequence shown here is derived from an EMBL/GenBank/DDBJ whole genome shotgun (WGS) entry which is preliminary data.</text>
</comment>
<dbReference type="Pfam" id="PF20240">
    <property type="entry name" value="DUF6597"/>
    <property type="match status" value="1"/>
</dbReference>
<dbReference type="PANTHER" id="PTHR46796:SF15">
    <property type="entry name" value="BLL1074 PROTEIN"/>
    <property type="match status" value="1"/>
</dbReference>
<dbReference type="GO" id="GO:0043565">
    <property type="term" value="F:sequence-specific DNA binding"/>
    <property type="evidence" value="ECO:0007669"/>
    <property type="project" value="InterPro"/>
</dbReference>
<dbReference type="PANTHER" id="PTHR46796">
    <property type="entry name" value="HTH-TYPE TRANSCRIPTIONAL ACTIVATOR RHAS-RELATED"/>
    <property type="match status" value="1"/>
</dbReference>
<protein>
    <submittedName>
        <fullName evidence="5">AraC-like DNA-binding protein</fullName>
    </submittedName>
</protein>
<keyword evidence="6" id="KW-1185">Reference proteome</keyword>
<keyword evidence="3" id="KW-0804">Transcription</keyword>
<dbReference type="Pfam" id="PF12833">
    <property type="entry name" value="HTH_18"/>
    <property type="match status" value="1"/>
</dbReference>
<dbReference type="SMART" id="SM00342">
    <property type="entry name" value="HTH_ARAC"/>
    <property type="match status" value="1"/>
</dbReference>